<comment type="caution">
    <text evidence="1">The sequence shown here is derived from an EMBL/GenBank/DDBJ whole genome shotgun (WGS) entry which is preliminary data.</text>
</comment>
<keyword evidence="2" id="KW-1185">Reference proteome</keyword>
<evidence type="ECO:0000313" key="1">
    <source>
        <dbReference type="EMBL" id="REL30581.1"/>
    </source>
</evidence>
<dbReference type="RefSeq" id="WP_116014932.1">
    <property type="nucleotide sequence ID" value="NZ_QUOT01000001.1"/>
</dbReference>
<dbReference type="AlphaFoldDB" id="A0A3E0U0V0"/>
<reference evidence="2" key="1">
    <citation type="submission" date="2018-08" db="EMBL/GenBank/DDBJ databases">
        <title>Thalassotalea euphylliae genome.</title>
        <authorList>
            <person name="Summers S."/>
            <person name="Rice S.A."/>
            <person name="Freckelton M.L."/>
            <person name="Nedved B.T."/>
            <person name="Hadfield M.G."/>
        </authorList>
    </citation>
    <scope>NUCLEOTIDE SEQUENCE [LARGE SCALE GENOMIC DNA]</scope>
    <source>
        <strain evidence="2">H3</strain>
    </source>
</reference>
<organism evidence="1 2">
    <name type="scientific">Thalassotalea euphylliae</name>
    <dbReference type="NCBI Taxonomy" id="1655234"/>
    <lineage>
        <taxon>Bacteria</taxon>
        <taxon>Pseudomonadati</taxon>
        <taxon>Pseudomonadota</taxon>
        <taxon>Gammaproteobacteria</taxon>
        <taxon>Alteromonadales</taxon>
        <taxon>Colwelliaceae</taxon>
        <taxon>Thalassotalea</taxon>
    </lineage>
</organism>
<sequence>MSTSSAILNVAHGKFQLAIEKDILRIILRGEANEQSAAKYIDCVATQVNKLSHKPFGIIIDTSGFRGATPGAFEVSNRYNKQLLNMPSFAGKAVVCSPSMSAIYNISVAQQYHAQQQVEQGLQKRFHDTASASQWLRQQIIEHY</sequence>
<dbReference type="EMBL" id="QUOT01000001">
    <property type="protein sequence ID" value="REL30581.1"/>
    <property type="molecule type" value="Genomic_DNA"/>
</dbReference>
<name>A0A3E0U0V0_9GAMM</name>
<protein>
    <recommendedName>
        <fullName evidence="3">STAS/SEC14 domain-containing protein</fullName>
    </recommendedName>
</protein>
<evidence type="ECO:0000313" key="2">
    <source>
        <dbReference type="Proteomes" id="UP000256899"/>
    </source>
</evidence>
<dbReference type="Proteomes" id="UP000256899">
    <property type="component" value="Unassembled WGS sequence"/>
</dbReference>
<proteinExistence type="predicted"/>
<accession>A0A3E0U0V0</accession>
<gene>
    <name evidence="1" type="ORF">DXX94_07580</name>
</gene>
<evidence type="ECO:0008006" key="3">
    <source>
        <dbReference type="Google" id="ProtNLM"/>
    </source>
</evidence>